<sequence length="158" mass="17147">MKTISAVALDDTDRKMIRALQADGRMTNADLARTVNLSESACLRRLRALEAAEVISRYTAIVNERAIGLPISVFVTVTLSSQAEAALTAFETAIAAVPEVVECYLMTGGSDYLLRLVVRDVDDLERVHSRELTRIPGVSRVSSSVAMRTVVKRGALPV</sequence>
<dbReference type="InterPro" id="IPR036390">
    <property type="entry name" value="WH_DNA-bd_sf"/>
</dbReference>
<evidence type="ECO:0000313" key="6">
    <source>
        <dbReference type="Proteomes" id="UP000198788"/>
    </source>
</evidence>
<dbReference type="SUPFAM" id="SSF54909">
    <property type="entry name" value="Dimeric alpha+beta barrel"/>
    <property type="match status" value="1"/>
</dbReference>
<dbReference type="EMBL" id="FOZV01000001">
    <property type="protein sequence ID" value="SFS36731.1"/>
    <property type="molecule type" value="Genomic_DNA"/>
</dbReference>
<dbReference type="GO" id="GO:0005829">
    <property type="term" value="C:cytosol"/>
    <property type="evidence" value="ECO:0007669"/>
    <property type="project" value="TreeGrafter"/>
</dbReference>
<dbReference type="Proteomes" id="UP000198788">
    <property type="component" value="Unassembled WGS sequence"/>
</dbReference>
<dbReference type="RefSeq" id="WP_281246031.1">
    <property type="nucleotide sequence ID" value="NZ_FOZV01000001.1"/>
</dbReference>
<keyword evidence="3" id="KW-0804">Transcription</keyword>
<dbReference type="InterPro" id="IPR019888">
    <property type="entry name" value="Tscrpt_reg_AsnC-like"/>
</dbReference>
<dbReference type="AlphaFoldDB" id="A0A1I6P981"/>
<dbReference type="SMART" id="SM00344">
    <property type="entry name" value="HTH_ASNC"/>
    <property type="match status" value="1"/>
</dbReference>
<dbReference type="Gene3D" id="3.30.70.920">
    <property type="match status" value="1"/>
</dbReference>
<evidence type="ECO:0000256" key="2">
    <source>
        <dbReference type="ARBA" id="ARBA00023125"/>
    </source>
</evidence>
<protein>
    <submittedName>
        <fullName evidence="5">Transcriptional regulator, AsnC family</fullName>
    </submittedName>
</protein>
<dbReference type="PANTHER" id="PTHR30154">
    <property type="entry name" value="LEUCINE-RESPONSIVE REGULATORY PROTEIN"/>
    <property type="match status" value="1"/>
</dbReference>
<dbReference type="STRING" id="871741.SAMN05192570_0947"/>
<dbReference type="PANTHER" id="PTHR30154:SF34">
    <property type="entry name" value="TRANSCRIPTIONAL REGULATOR AZLB"/>
    <property type="match status" value="1"/>
</dbReference>
<keyword evidence="6" id="KW-1185">Reference proteome</keyword>
<reference evidence="6" key="1">
    <citation type="submission" date="2016-10" db="EMBL/GenBank/DDBJ databases">
        <authorList>
            <person name="Varghese N."/>
            <person name="Submissions S."/>
        </authorList>
    </citation>
    <scope>NUCLEOTIDE SEQUENCE [LARGE SCALE GENOMIC DNA]</scope>
    <source>
        <strain evidence="6">CGMCC 1.10683</strain>
    </source>
</reference>
<dbReference type="InterPro" id="IPR019887">
    <property type="entry name" value="Tscrpt_reg_AsnC/Lrp_C"/>
</dbReference>
<organism evidence="5 6">
    <name type="scientific">Brevundimonas viscosa</name>
    <dbReference type="NCBI Taxonomy" id="871741"/>
    <lineage>
        <taxon>Bacteria</taxon>
        <taxon>Pseudomonadati</taxon>
        <taxon>Pseudomonadota</taxon>
        <taxon>Alphaproteobacteria</taxon>
        <taxon>Caulobacterales</taxon>
        <taxon>Caulobacteraceae</taxon>
        <taxon>Brevundimonas</taxon>
    </lineage>
</organism>
<dbReference type="Pfam" id="PF13404">
    <property type="entry name" value="HTH_AsnC-type"/>
    <property type="match status" value="1"/>
</dbReference>
<dbReference type="InterPro" id="IPR036388">
    <property type="entry name" value="WH-like_DNA-bd_sf"/>
</dbReference>
<dbReference type="PROSITE" id="PS50956">
    <property type="entry name" value="HTH_ASNC_2"/>
    <property type="match status" value="1"/>
</dbReference>
<dbReference type="GO" id="GO:0006355">
    <property type="term" value="P:regulation of DNA-templated transcription"/>
    <property type="evidence" value="ECO:0007669"/>
    <property type="project" value="UniProtKB-ARBA"/>
</dbReference>
<evidence type="ECO:0000259" key="4">
    <source>
        <dbReference type="PROSITE" id="PS50956"/>
    </source>
</evidence>
<evidence type="ECO:0000256" key="1">
    <source>
        <dbReference type="ARBA" id="ARBA00023015"/>
    </source>
</evidence>
<dbReference type="InterPro" id="IPR011991">
    <property type="entry name" value="ArsR-like_HTH"/>
</dbReference>
<evidence type="ECO:0000313" key="5">
    <source>
        <dbReference type="EMBL" id="SFS36731.1"/>
    </source>
</evidence>
<dbReference type="SUPFAM" id="SSF46785">
    <property type="entry name" value="Winged helix' DNA-binding domain"/>
    <property type="match status" value="1"/>
</dbReference>
<gene>
    <name evidence="5" type="ORF">SAMN05192570_0947</name>
</gene>
<dbReference type="InterPro" id="IPR011008">
    <property type="entry name" value="Dimeric_a/b-barrel"/>
</dbReference>
<accession>A0A1I6P981</accession>
<keyword evidence="1" id="KW-0805">Transcription regulation</keyword>
<keyword evidence="2" id="KW-0238">DNA-binding</keyword>
<proteinExistence type="predicted"/>
<dbReference type="GO" id="GO:0043200">
    <property type="term" value="P:response to amino acid"/>
    <property type="evidence" value="ECO:0007669"/>
    <property type="project" value="TreeGrafter"/>
</dbReference>
<evidence type="ECO:0000256" key="3">
    <source>
        <dbReference type="ARBA" id="ARBA00023163"/>
    </source>
</evidence>
<dbReference type="GO" id="GO:0043565">
    <property type="term" value="F:sequence-specific DNA binding"/>
    <property type="evidence" value="ECO:0007669"/>
    <property type="project" value="InterPro"/>
</dbReference>
<dbReference type="PRINTS" id="PR00033">
    <property type="entry name" value="HTHASNC"/>
</dbReference>
<dbReference type="InterPro" id="IPR000485">
    <property type="entry name" value="AsnC-type_HTH_dom"/>
</dbReference>
<dbReference type="CDD" id="cd00090">
    <property type="entry name" value="HTH_ARSR"/>
    <property type="match status" value="1"/>
</dbReference>
<feature type="domain" description="HTH asnC-type" evidence="4">
    <location>
        <begin position="9"/>
        <end position="70"/>
    </location>
</feature>
<name>A0A1I6P981_9CAUL</name>
<dbReference type="Pfam" id="PF01037">
    <property type="entry name" value="AsnC_trans_reg"/>
    <property type="match status" value="1"/>
</dbReference>
<dbReference type="Gene3D" id="1.10.10.10">
    <property type="entry name" value="Winged helix-like DNA-binding domain superfamily/Winged helix DNA-binding domain"/>
    <property type="match status" value="1"/>
</dbReference>